<proteinExistence type="predicted"/>
<dbReference type="AlphaFoldDB" id="A0A0V0SVN1"/>
<evidence type="ECO:0008006" key="4">
    <source>
        <dbReference type="Google" id="ProtNLM"/>
    </source>
</evidence>
<accession>A0A0V0SVN1</accession>
<dbReference type="EMBL" id="JYDJ01002212">
    <property type="protein sequence ID" value="KRX30778.1"/>
    <property type="molecule type" value="Genomic_DNA"/>
</dbReference>
<feature type="region of interest" description="Disordered" evidence="1">
    <location>
        <begin position="1"/>
        <end position="37"/>
    </location>
</feature>
<gene>
    <name evidence="2" type="ORF">T05_15995</name>
</gene>
<name>A0A0V0SVN1_9BILA</name>
<evidence type="ECO:0000256" key="1">
    <source>
        <dbReference type="SAM" id="MobiDB-lite"/>
    </source>
</evidence>
<organism evidence="2 3">
    <name type="scientific">Trichinella murrelli</name>
    <dbReference type="NCBI Taxonomy" id="144512"/>
    <lineage>
        <taxon>Eukaryota</taxon>
        <taxon>Metazoa</taxon>
        <taxon>Ecdysozoa</taxon>
        <taxon>Nematoda</taxon>
        <taxon>Enoplea</taxon>
        <taxon>Dorylaimia</taxon>
        <taxon>Trichinellida</taxon>
        <taxon>Trichinellidae</taxon>
        <taxon>Trichinella</taxon>
    </lineage>
</organism>
<evidence type="ECO:0000313" key="2">
    <source>
        <dbReference type="EMBL" id="KRX30778.1"/>
    </source>
</evidence>
<feature type="non-terminal residue" evidence="2">
    <location>
        <position position="108"/>
    </location>
</feature>
<comment type="caution">
    <text evidence="2">The sequence shown here is derived from an EMBL/GenBank/DDBJ whole genome shotgun (WGS) entry which is preliminary data.</text>
</comment>
<reference evidence="2 3" key="1">
    <citation type="submission" date="2015-01" db="EMBL/GenBank/DDBJ databases">
        <title>Evolution of Trichinella species and genotypes.</title>
        <authorList>
            <person name="Korhonen P.K."/>
            <person name="Edoardo P."/>
            <person name="Giuseppe L.R."/>
            <person name="Gasser R.B."/>
        </authorList>
    </citation>
    <scope>NUCLEOTIDE SEQUENCE [LARGE SCALE GENOMIC DNA]</scope>
    <source>
        <strain evidence="2">ISS417</strain>
    </source>
</reference>
<dbReference type="STRING" id="144512.A0A0V0SVN1"/>
<keyword evidence="3" id="KW-1185">Reference proteome</keyword>
<protein>
    <recommendedName>
        <fullName evidence="4">Retrovirus-related Pol polyprotein from transposon TNT 1-94</fullName>
    </recommendedName>
</protein>
<evidence type="ECO:0000313" key="3">
    <source>
        <dbReference type="Proteomes" id="UP000055048"/>
    </source>
</evidence>
<dbReference type="Proteomes" id="UP000055048">
    <property type="component" value="Unassembled WGS sequence"/>
</dbReference>
<sequence length="108" mass="12101">MQTADKDEDDFLEDDITYDKTEKRGPGPPPGSINKINVISNPLKMELRSKSTERTAMLAAADPLTEEEALEGANAEKWKEAMLEEISALHMNNTWILTDLPADRKTIQ</sequence>
<feature type="compositionally biased region" description="Acidic residues" evidence="1">
    <location>
        <begin position="1"/>
        <end position="16"/>
    </location>
</feature>